<evidence type="ECO:0000313" key="1">
    <source>
        <dbReference type="EMBL" id="ODH34726.1"/>
    </source>
</evidence>
<dbReference type="VEuPathDB" id="FungiDB:PABG_07481"/>
<reference evidence="1 2" key="1">
    <citation type="submission" date="2016-06" db="EMBL/GenBank/DDBJ databases">
        <authorList>
            <person name="Kjaerup R.B."/>
            <person name="Dalgaard T.S."/>
            <person name="Juul-Madsen H.R."/>
        </authorList>
    </citation>
    <scope>NUCLEOTIDE SEQUENCE [LARGE SCALE GENOMIC DNA]</scope>
    <source>
        <strain evidence="1 2">Pb300</strain>
    </source>
</reference>
<comment type="caution">
    <text evidence="1">The sequence shown here is derived from an EMBL/GenBank/DDBJ whole genome shotgun (WGS) entry which is preliminary data.</text>
</comment>
<proteinExistence type="predicted"/>
<accession>A0A1D2JH16</accession>
<organism evidence="1 2">
    <name type="scientific">Paracoccidioides brasiliensis</name>
    <dbReference type="NCBI Taxonomy" id="121759"/>
    <lineage>
        <taxon>Eukaryota</taxon>
        <taxon>Fungi</taxon>
        <taxon>Dikarya</taxon>
        <taxon>Ascomycota</taxon>
        <taxon>Pezizomycotina</taxon>
        <taxon>Eurotiomycetes</taxon>
        <taxon>Eurotiomycetidae</taxon>
        <taxon>Onygenales</taxon>
        <taxon>Ajellomycetaceae</taxon>
        <taxon>Paracoccidioides</taxon>
    </lineage>
</organism>
<dbReference type="AlphaFoldDB" id="A0A1D2JH16"/>
<protein>
    <submittedName>
        <fullName evidence="1">Uncharacterized protein</fullName>
    </submittedName>
</protein>
<dbReference type="VEuPathDB" id="FungiDB:PADG_08180"/>
<name>A0A1D2JH16_PARBR</name>
<dbReference type="Proteomes" id="UP000242814">
    <property type="component" value="Unassembled WGS sequence"/>
</dbReference>
<evidence type="ECO:0000313" key="2">
    <source>
        <dbReference type="Proteomes" id="UP000242814"/>
    </source>
</evidence>
<sequence>MHGDWGIEEDIYLATLRLGTDILWHEMVRDFDRRFGYATAKDMESRYNKNLKPGKNVHLDQKGVSDVIDDYRHYGPKPSPSPFEAEVIAKALSILAEYPNRRLCSEPPQPLLLTTHPAKHQSLLKDTSHGLSATKISIPCRIGGQ</sequence>
<dbReference type="EMBL" id="LZYO01000100">
    <property type="protein sequence ID" value="ODH34726.1"/>
    <property type="molecule type" value="Genomic_DNA"/>
</dbReference>
<gene>
    <name evidence="1" type="ORF">ACO22_03047</name>
</gene>